<dbReference type="AlphaFoldDB" id="A0A560IK79"/>
<evidence type="ECO:0000313" key="1">
    <source>
        <dbReference type="EMBL" id="TWB58701.1"/>
    </source>
</evidence>
<reference evidence="1 2" key="1">
    <citation type="submission" date="2019-06" db="EMBL/GenBank/DDBJ databases">
        <title>Genomic Encyclopedia of Type Strains, Phase IV (KMG-V): Genome sequencing to study the core and pangenomes of soil and plant-associated prokaryotes.</title>
        <authorList>
            <person name="Whitman W."/>
        </authorList>
    </citation>
    <scope>NUCLEOTIDE SEQUENCE [LARGE SCALE GENOMIC DNA]</scope>
    <source>
        <strain evidence="1 2">BR 11140</strain>
    </source>
</reference>
<accession>A0A560IK79</accession>
<comment type="caution">
    <text evidence="1">The sequence shown here is derived from an EMBL/GenBank/DDBJ whole genome shotgun (WGS) entry which is preliminary data.</text>
</comment>
<proteinExistence type="predicted"/>
<gene>
    <name evidence="1" type="ORF">FBZ92_109194</name>
</gene>
<dbReference type="Proteomes" id="UP000318050">
    <property type="component" value="Unassembled WGS sequence"/>
</dbReference>
<evidence type="ECO:0000313" key="2">
    <source>
        <dbReference type="Proteomes" id="UP000318050"/>
    </source>
</evidence>
<protein>
    <submittedName>
        <fullName evidence="1">Uncharacterized protein</fullName>
    </submittedName>
</protein>
<dbReference type="EMBL" id="VITT01000009">
    <property type="protein sequence ID" value="TWB58701.1"/>
    <property type="molecule type" value="Genomic_DNA"/>
</dbReference>
<organism evidence="1 2">
    <name type="scientific">Nitrospirillum amazonense</name>
    <dbReference type="NCBI Taxonomy" id="28077"/>
    <lineage>
        <taxon>Bacteria</taxon>
        <taxon>Pseudomonadati</taxon>
        <taxon>Pseudomonadota</taxon>
        <taxon>Alphaproteobacteria</taxon>
        <taxon>Rhodospirillales</taxon>
        <taxon>Azospirillaceae</taxon>
        <taxon>Nitrospirillum</taxon>
    </lineage>
</organism>
<name>A0A560IK79_9PROT</name>
<sequence>MSFEEIKPIRGSGRGVVGVAVSFTKDKSGARTLRVVVSGVMMARLGWKDGVSVRLGGGAAGSADYGKLRIWPDDTGMLRVKRTSKLSQSATVITRALHPSWVSIDLKGCEVKVLEACAEQLIVQLPKEMVRQSSSIMGEAPARLPGR</sequence>